<feature type="compositionally biased region" description="Basic and acidic residues" evidence="1">
    <location>
        <begin position="13"/>
        <end position="37"/>
    </location>
</feature>
<dbReference type="Proteomes" id="UP000791440">
    <property type="component" value="Unassembled WGS sequence"/>
</dbReference>
<evidence type="ECO:0000313" key="2">
    <source>
        <dbReference type="EMBL" id="KAG6461400.1"/>
    </source>
</evidence>
<organism evidence="2 3">
    <name type="scientific">Manduca sexta</name>
    <name type="common">Tobacco hawkmoth</name>
    <name type="synonym">Tobacco hornworm</name>
    <dbReference type="NCBI Taxonomy" id="7130"/>
    <lineage>
        <taxon>Eukaryota</taxon>
        <taxon>Metazoa</taxon>
        <taxon>Ecdysozoa</taxon>
        <taxon>Arthropoda</taxon>
        <taxon>Hexapoda</taxon>
        <taxon>Insecta</taxon>
        <taxon>Pterygota</taxon>
        <taxon>Neoptera</taxon>
        <taxon>Endopterygota</taxon>
        <taxon>Lepidoptera</taxon>
        <taxon>Glossata</taxon>
        <taxon>Ditrysia</taxon>
        <taxon>Bombycoidea</taxon>
        <taxon>Sphingidae</taxon>
        <taxon>Sphinginae</taxon>
        <taxon>Sphingini</taxon>
        <taxon>Manduca</taxon>
    </lineage>
</organism>
<feature type="region of interest" description="Disordered" evidence="1">
    <location>
        <begin position="1"/>
        <end position="118"/>
    </location>
</feature>
<dbReference type="AlphaFoldDB" id="A0A921ZNZ3"/>
<name>A0A921ZNZ3_MANSE</name>
<evidence type="ECO:0000313" key="3">
    <source>
        <dbReference type="Proteomes" id="UP000791440"/>
    </source>
</evidence>
<dbReference type="EMBL" id="JH668743">
    <property type="protein sequence ID" value="KAG6461400.1"/>
    <property type="molecule type" value="Genomic_DNA"/>
</dbReference>
<proteinExistence type="predicted"/>
<gene>
    <name evidence="2" type="ORF">O3G_MSEX012598</name>
</gene>
<keyword evidence="3" id="KW-1185">Reference proteome</keyword>
<reference evidence="2" key="1">
    <citation type="journal article" date="2016" name="Insect Biochem. Mol. Biol.">
        <title>Multifaceted biological insights from a draft genome sequence of the tobacco hornworm moth, Manduca sexta.</title>
        <authorList>
            <person name="Kanost M.R."/>
            <person name="Arrese E.L."/>
            <person name="Cao X."/>
            <person name="Chen Y.R."/>
            <person name="Chellapilla S."/>
            <person name="Goldsmith M.R."/>
            <person name="Grosse-Wilde E."/>
            <person name="Heckel D.G."/>
            <person name="Herndon N."/>
            <person name="Jiang H."/>
            <person name="Papanicolaou A."/>
            <person name="Qu J."/>
            <person name="Soulages J.L."/>
            <person name="Vogel H."/>
            <person name="Walters J."/>
            <person name="Waterhouse R.M."/>
            <person name="Ahn S.J."/>
            <person name="Almeida F.C."/>
            <person name="An C."/>
            <person name="Aqrawi P."/>
            <person name="Bretschneider A."/>
            <person name="Bryant W.B."/>
            <person name="Bucks S."/>
            <person name="Chao H."/>
            <person name="Chevignon G."/>
            <person name="Christen J.M."/>
            <person name="Clarke D.F."/>
            <person name="Dittmer N.T."/>
            <person name="Ferguson L.C.F."/>
            <person name="Garavelou S."/>
            <person name="Gordon K.H.J."/>
            <person name="Gunaratna R.T."/>
            <person name="Han Y."/>
            <person name="Hauser F."/>
            <person name="He Y."/>
            <person name="Heidel-Fischer H."/>
            <person name="Hirsh A."/>
            <person name="Hu Y."/>
            <person name="Jiang H."/>
            <person name="Kalra D."/>
            <person name="Klinner C."/>
            <person name="Konig C."/>
            <person name="Kovar C."/>
            <person name="Kroll A.R."/>
            <person name="Kuwar S.S."/>
            <person name="Lee S.L."/>
            <person name="Lehman R."/>
            <person name="Li K."/>
            <person name="Li Z."/>
            <person name="Liang H."/>
            <person name="Lovelace S."/>
            <person name="Lu Z."/>
            <person name="Mansfield J.H."/>
            <person name="McCulloch K.J."/>
            <person name="Mathew T."/>
            <person name="Morton B."/>
            <person name="Muzny D.M."/>
            <person name="Neunemann D."/>
            <person name="Ongeri F."/>
            <person name="Pauchet Y."/>
            <person name="Pu L.L."/>
            <person name="Pyrousis I."/>
            <person name="Rao X.J."/>
            <person name="Redding A."/>
            <person name="Roesel C."/>
            <person name="Sanchez-Gracia A."/>
            <person name="Schaack S."/>
            <person name="Shukla A."/>
            <person name="Tetreau G."/>
            <person name="Wang Y."/>
            <person name="Xiong G.H."/>
            <person name="Traut W."/>
            <person name="Walsh T.K."/>
            <person name="Worley K.C."/>
            <person name="Wu D."/>
            <person name="Wu W."/>
            <person name="Wu Y.Q."/>
            <person name="Zhang X."/>
            <person name="Zou Z."/>
            <person name="Zucker H."/>
            <person name="Briscoe A.D."/>
            <person name="Burmester T."/>
            <person name="Clem R.J."/>
            <person name="Feyereisen R."/>
            <person name="Grimmelikhuijzen C.J.P."/>
            <person name="Hamodrakas S.J."/>
            <person name="Hansson B.S."/>
            <person name="Huguet E."/>
            <person name="Jermiin L.S."/>
            <person name="Lan Q."/>
            <person name="Lehman H.K."/>
            <person name="Lorenzen M."/>
            <person name="Merzendorfer H."/>
            <person name="Michalopoulos I."/>
            <person name="Morton D.B."/>
            <person name="Muthukrishnan S."/>
            <person name="Oakeshott J.G."/>
            <person name="Palmer W."/>
            <person name="Park Y."/>
            <person name="Passarelli A.L."/>
            <person name="Rozas J."/>
            <person name="Schwartz L.M."/>
            <person name="Smith W."/>
            <person name="Southgate A."/>
            <person name="Vilcinskas A."/>
            <person name="Vogt R."/>
            <person name="Wang P."/>
            <person name="Werren J."/>
            <person name="Yu X.Q."/>
            <person name="Zhou J.J."/>
            <person name="Brown S.J."/>
            <person name="Scherer S.E."/>
            <person name="Richards S."/>
            <person name="Blissard G.W."/>
        </authorList>
    </citation>
    <scope>NUCLEOTIDE SEQUENCE</scope>
</reference>
<feature type="compositionally biased region" description="Basic residues" evidence="1">
    <location>
        <begin position="75"/>
        <end position="115"/>
    </location>
</feature>
<accession>A0A921ZNZ3</accession>
<feature type="compositionally biased region" description="Polar residues" evidence="1">
    <location>
        <begin position="38"/>
        <end position="50"/>
    </location>
</feature>
<sequence length="153" mass="17805">MDEDNANEPEPTTSKKDCQKGTSGHELDKKGNDERSSNSDTWSSAGSYSVKSRLDMADGRTDGPKPIAKRESKMKDRRKKIRGDRRRRGRIEKRKRSEVRRQVVRRPLKRKPRMDRRRELSVSTIFTRLSPGSTRRARSPTCQYCGHRCCLKR</sequence>
<evidence type="ECO:0000256" key="1">
    <source>
        <dbReference type="SAM" id="MobiDB-lite"/>
    </source>
</evidence>
<reference evidence="2" key="2">
    <citation type="submission" date="2020-12" db="EMBL/GenBank/DDBJ databases">
        <authorList>
            <person name="Kanost M."/>
        </authorList>
    </citation>
    <scope>NUCLEOTIDE SEQUENCE</scope>
</reference>
<comment type="caution">
    <text evidence="2">The sequence shown here is derived from an EMBL/GenBank/DDBJ whole genome shotgun (WGS) entry which is preliminary data.</text>
</comment>
<feature type="compositionally biased region" description="Basic and acidic residues" evidence="1">
    <location>
        <begin position="52"/>
        <end position="74"/>
    </location>
</feature>
<protein>
    <submittedName>
        <fullName evidence="2">Uncharacterized protein</fullName>
    </submittedName>
</protein>